<dbReference type="PANTHER" id="PTHR22589:SF14">
    <property type="entry name" value="CHOLINE O-ACETYLTRANSFERASE"/>
    <property type="match status" value="1"/>
</dbReference>
<keyword evidence="9" id="KW-1185">Reference proteome</keyword>
<dbReference type="InterPro" id="IPR042231">
    <property type="entry name" value="Cho/carn_acyl_trans_2"/>
</dbReference>
<evidence type="ECO:0000256" key="3">
    <source>
        <dbReference type="ARBA" id="ARBA00022979"/>
    </source>
</evidence>
<dbReference type="InterPro" id="IPR023213">
    <property type="entry name" value="CAT-like_dom_sf"/>
</dbReference>
<gene>
    <name evidence="8" type="ORF">DBV15_07320</name>
</gene>
<name>A0A4S2KMP0_9HYME</name>
<reference evidence="8 9" key="1">
    <citation type="journal article" date="2019" name="Philos. Trans. R. Soc. Lond., B, Biol. Sci.">
        <title>Ant behaviour and brain gene expression of defending hosts depend on the ecological success of the intruding social parasite.</title>
        <authorList>
            <person name="Kaur R."/>
            <person name="Stoldt M."/>
            <person name="Jongepier E."/>
            <person name="Feldmeyer B."/>
            <person name="Menzel F."/>
            <person name="Bornberg-Bauer E."/>
            <person name="Foitzik S."/>
        </authorList>
    </citation>
    <scope>NUCLEOTIDE SEQUENCE [LARGE SCALE GENOMIC DNA]</scope>
    <source>
        <tissue evidence="8">Whole body</tissue>
    </source>
</reference>
<feature type="domain" description="Choline/carnitine acyltransferase" evidence="7">
    <location>
        <begin position="11"/>
        <end position="260"/>
    </location>
</feature>
<evidence type="ECO:0000259" key="7">
    <source>
        <dbReference type="Pfam" id="PF00755"/>
    </source>
</evidence>
<evidence type="ECO:0000256" key="5">
    <source>
        <dbReference type="ARBA" id="ARBA00039091"/>
    </source>
</evidence>
<evidence type="ECO:0000313" key="8">
    <source>
        <dbReference type="EMBL" id="TGZ50972.1"/>
    </source>
</evidence>
<dbReference type="GO" id="GO:0007274">
    <property type="term" value="P:neuromuscular synaptic transmission"/>
    <property type="evidence" value="ECO:0007669"/>
    <property type="project" value="TreeGrafter"/>
</dbReference>
<dbReference type="EC" id="2.3.1.6" evidence="5"/>
<dbReference type="AlphaFoldDB" id="A0A4S2KMP0"/>
<comment type="similarity">
    <text evidence="1">Belongs to the carnitine/choline acetyltransferase family.</text>
</comment>
<keyword evidence="3" id="KW-0530">Neurotransmitter biosynthesis</keyword>
<dbReference type="GO" id="GO:0004102">
    <property type="term" value="F:choline O-acetyltransferase activity"/>
    <property type="evidence" value="ECO:0007669"/>
    <property type="project" value="UniProtKB-EC"/>
</dbReference>
<dbReference type="EMBL" id="QBLH01001804">
    <property type="protein sequence ID" value="TGZ50972.1"/>
    <property type="molecule type" value="Genomic_DNA"/>
</dbReference>
<dbReference type="GO" id="GO:0045202">
    <property type="term" value="C:synapse"/>
    <property type="evidence" value="ECO:0007669"/>
    <property type="project" value="GOC"/>
</dbReference>
<dbReference type="Gene3D" id="3.30.559.70">
    <property type="entry name" value="Choline/Carnitine o-acyltransferase, domain 2"/>
    <property type="match status" value="1"/>
</dbReference>
<dbReference type="SUPFAM" id="SSF52777">
    <property type="entry name" value="CoA-dependent acyltransferases"/>
    <property type="match status" value="1"/>
</dbReference>
<evidence type="ECO:0000313" key="9">
    <source>
        <dbReference type="Proteomes" id="UP000310200"/>
    </source>
</evidence>
<dbReference type="Gene3D" id="3.30.559.10">
    <property type="entry name" value="Chloramphenicol acetyltransferase-like domain"/>
    <property type="match status" value="2"/>
</dbReference>
<comment type="caution">
    <text evidence="8">The sequence shown here is derived from an EMBL/GenBank/DDBJ whole genome shotgun (WGS) entry which is preliminary data.</text>
</comment>
<evidence type="ECO:0000256" key="6">
    <source>
        <dbReference type="ARBA" id="ARBA00040495"/>
    </source>
</evidence>
<evidence type="ECO:0000256" key="1">
    <source>
        <dbReference type="ARBA" id="ARBA00005232"/>
    </source>
</evidence>
<dbReference type="InterPro" id="IPR039551">
    <property type="entry name" value="Cho/carn_acyl_trans"/>
</dbReference>
<dbReference type="Pfam" id="PF00755">
    <property type="entry name" value="Carn_acyltransf"/>
    <property type="match status" value="1"/>
</dbReference>
<keyword evidence="2 8" id="KW-0808">Transferase</keyword>
<dbReference type="GO" id="GO:0043005">
    <property type="term" value="C:neuron projection"/>
    <property type="evidence" value="ECO:0007669"/>
    <property type="project" value="TreeGrafter"/>
</dbReference>
<organism evidence="8 9">
    <name type="scientific">Temnothorax longispinosus</name>
    <dbReference type="NCBI Taxonomy" id="300112"/>
    <lineage>
        <taxon>Eukaryota</taxon>
        <taxon>Metazoa</taxon>
        <taxon>Ecdysozoa</taxon>
        <taxon>Arthropoda</taxon>
        <taxon>Hexapoda</taxon>
        <taxon>Insecta</taxon>
        <taxon>Pterygota</taxon>
        <taxon>Neoptera</taxon>
        <taxon>Endopterygota</taxon>
        <taxon>Hymenoptera</taxon>
        <taxon>Apocrita</taxon>
        <taxon>Aculeata</taxon>
        <taxon>Formicoidea</taxon>
        <taxon>Formicidae</taxon>
        <taxon>Myrmicinae</taxon>
        <taxon>Temnothorax</taxon>
    </lineage>
</organism>
<protein>
    <recommendedName>
        <fullName evidence="6">Choline O-acetyltransferase</fullName>
        <ecNumber evidence="5">2.3.1.6</ecNumber>
    </recommendedName>
</protein>
<proteinExistence type="inferred from homology"/>
<evidence type="ECO:0000256" key="2">
    <source>
        <dbReference type="ARBA" id="ARBA00022679"/>
    </source>
</evidence>
<dbReference type="GO" id="GO:0005737">
    <property type="term" value="C:cytoplasm"/>
    <property type="evidence" value="ECO:0007669"/>
    <property type="project" value="TreeGrafter"/>
</dbReference>
<keyword evidence="4" id="KW-0012">Acyltransferase</keyword>
<accession>A0A4S2KMP0</accession>
<dbReference type="Proteomes" id="UP000310200">
    <property type="component" value="Unassembled WGS sequence"/>
</dbReference>
<dbReference type="GO" id="GO:0008292">
    <property type="term" value="P:acetylcholine biosynthetic process"/>
    <property type="evidence" value="ECO:0007669"/>
    <property type="project" value="TreeGrafter"/>
</dbReference>
<dbReference type="InterPro" id="IPR000542">
    <property type="entry name" value="Carn_acyl_trans"/>
</dbReference>
<sequence length="274" mass="30505">MSPPDENLVPSHLPAPEKLEWCLTEQSLNDIREAMMNFDALVEDLDLCILWFEDYSKEFVKACRVSPDAYIQLALQLTYFRLHGRLVATYESAGIRRFALGRVDCIRAASPEALAWAKAMCQGDPHSQMNQTNNAVDGSPKRVQFTIYSVTETWHFSYAILVSCNTHSSSTLDRNATRSSGMRLPTLLYSNLASALIPEAFLAVCFVTTKNDVIAGYGPVVPDGYGCAYNVRKNGFIFSVSAFHSDGRTSAMQFAQTLEQSLRDMAAMIKNSKK</sequence>
<dbReference type="PANTHER" id="PTHR22589">
    <property type="entry name" value="CARNITINE O-ACYLTRANSFERASE"/>
    <property type="match status" value="1"/>
</dbReference>
<evidence type="ECO:0000256" key="4">
    <source>
        <dbReference type="ARBA" id="ARBA00023315"/>
    </source>
</evidence>
<dbReference type="STRING" id="300112.A0A4S2KMP0"/>